<name>A0A0C1MHA1_9GAMM</name>
<gene>
    <name evidence="2" type="ORF">JF50_18925</name>
</gene>
<proteinExistence type="predicted"/>
<accession>A0A0C1MHA1</accession>
<dbReference type="PROSITE" id="PS51549">
    <property type="entry name" value="DM13"/>
    <property type="match status" value="1"/>
</dbReference>
<comment type="caution">
    <text evidence="2">The sequence shown here is derived from an EMBL/GenBank/DDBJ whole genome shotgun (WGS) entry which is preliminary data.</text>
</comment>
<dbReference type="OrthoDB" id="6106486at2"/>
<evidence type="ECO:0000259" key="1">
    <source>
        <dbReference type="PROSITE" id="PS51549"/>
    </source>
</evidence>
<dbReference type="EMBL" id="JWIC01000007">
    <property type="protein sequence ID" value="KID56319.1"/>
    <property type="molecule type" value="Genomic_DNA"/>
</dbReference>
<evidence type="ECO:0000313" key="2">
    <source>
        <dbReference type="EMBL" id="KID56319.1"/>
    </source>
</evidence>
<feature type="domain" description="DM13" evidence="1">
    <location>
        <begin position="46"/>
        <end position="155"/>
    </location>
</feature>
<dbReference type="GO" id="GO:0016874">
    <property type="term" value="F:ligase activity"/>
    <property type="evidence" value="ECO:0007669"/>
    <property type="project" value="UniProtKB-KW"/>
</dbReference>
<dbReference type="InterPro" id="IPR019545">
    <property type="entry name" value="DM13_domain"/>
</dbReference>
<dbReference type="Proteomes" id="UP000031327">
    <property type="component" value="Unassembled WGS sequence"/>
</dbReference>
<evidence type="ECO:0000313" key="3">
    <source>
        <dbReference type="Proteomes" id="UP000031327"/>
    </source>
</evidence>
<keyword evidence="2" id="KW-0436">Ligase</keyword>
<organism evidence="2 3">
    <name type="scientific">Pseudoalteromonas luteoviolacea</name>
    <dbReference type="NCBI Taxonomy" id="43657"/>
    <lineage>
        <taxon>Bacteria</taxon>
        <taxon>Pseudomonadati</taxon>
        <taxon>Pseudomonadota</taxon>
        <taxon>Gammaproteobacteria</taxon>
        <taxon>Alteromonadales</taxon>
        <taxon>Pseudoalteromonadaceae</taxon>
        <taxon>Pseudoalteromonas</taxon>
    </lineage>
</organism>
<reference evidence="2 3" key="1">
    <citation type="submission" date="2014-12" db="EMBL/GenBank/DDBJ databases">
        <title>Draft Genome Sequence of Pseudoalteromonas luteoviolacea HI1.</title>
        <authorList>
            <person name="Asahina A.Y."/>
            <person name="Hadfield M.G."/>
        </authorList>
    </citation>
    <scope>NUCLEOTIDE SEQUENCE [LARGE SCALE GENOMIC DNA]</scope>
    <source>
        <strain evidence="2 3">HI1</strain>
    </source>
</reference>
<protein>
    <submittedName>
        <fullName evidence="2">Phenylalanine--tRNA ligase</fullName>
    </submittedName>
</protein>
<dbReference type="AlphaFoldDB" id="A0A0C1MHA1"/>
<sequence length="155" mass="17289">MRFLFKVLFTVFIFCAGFALGVYSLPIMMAPPAPTQTALSTVANQAKFTAMFNKNLKGSDFLHFGEGSVFIGEQSIGFEGRLAPGPDYRLYLSPTFVEDEAEFEQHKNNMQFVSMVSSFNGFIVDVPNGIDIEKFTTVVVWCETFGEFITAGKYQ</sequence>
<dbReference type="RefSeq" id="WP_039610891.1">
    <property type="nucleotide sequence ID" value="NZ_JWIC01000007.1"/>
</dbReference>
<dbReference type="Pfam" id="PF10517">
    <property type="entry name" value="DM13"/>
    <property type="match status" value="1"/>
</dbReference>